<sequence length="148" mass="15817">MPGETVERSGISLEARYATAKEMYFAVAERQYAYGKWLLASLLTVHAGSLLAISQAGDAAKRLYQACGPLLIYGVAITLIAGGLAWINFSVVARAYATSMVELAKGRDPRPTKLQRLLVGATFWITPLVATVSLVLFIAAAIKATAIL</sequence>
<dbReference type="AlphaFoldDB" id="A0A7Y0AT92"/>
<reference evidence="2 3" key="1">
    <citation type="submission" date="2020-04" db="EMBL/GenBank/DDBJ databases">
        <title>Rhizobium sp. S-51 isolated from soil.</title>
        <authorList>
            <person name="Dahal R.H."/>
        </authorList>
    </citation>
    <scope>NUCLEOTIDE SEQUENCE [LARGE SCALE GENOMIC DNA]</scope>
    <source>
        <strain evidence="2 3">S-51</strain>
    </source>
</reference>
<gene>
    <name evidence="2" type="ORF">HHL25_03010</name>
</gene>
<keyword evidence="1" id="KW-0812">Transmembrane</keyword>
<feature type="transmembrane region" description="Helical" evidence="1">
    <location>
        <begin position="117"/>
        <end position="142"/>
    </location>
</feature>
<evidence type="ECO:0000256" key="1">
    <source>
        <dbReference type="SAM" id="Phobius"/>
    </source>
</evidence>
<proteinExistence type="predicted"/>
<keyword evidence="3" id="KW-1185">Reference proteome</keyword>
<evidence type="ECO:0000313" key="3">
    <source>
        <dbReference type="Proteomes" id="UP000541470"/>
    </source>
</evidence>
<keyword evidence="1" id="KW-1133">Transmembrane helix</keyword>
<keyword evidence="1" id="KW-0472">Membrane</keyword>
<accession>A0A7Y0AT92</accession>
<evidence type="ECO:0000313" key="2">
    <source>
        <dbReference type="EMBL" id="NML73089.1"/>
    </source>
</evidence>
<dbReference type="EMBL" id="JABBGK010000001">
    <property type="protein sequence ID" value="NML73089.1"/>
    <property type="molecule type" value="Genomic_DNA"/>
</dbReference>
<dbReference type="RefSeq" id="WP_169587125.1">
    <property type="nucleotide sequence ID" value="NZ_JABBGK010000001.1"/>
</dbReference>
<organism evidence="2 3">
    <name type="scientific">Rhizobium terricola</name>
    <dbReference type="NCBI Taxonomy" id="2728849"/>
    <lineage>
        <taxon>Bacteria</taxon>
        <taxon>Pseudomonadati</taxon>
        <taxon>Pseudomonadota</taxon>
        <taxon>Alphaproteobacteria</taxon>
        <taxon>Hyphomicrobiales</taxon>
        <taxon>Rhizobiaceae</taxon>
        <taxon>Rhizobium/Agrobacterium group</taxon>
        <taxon>Rhizobium</taxon>
    </lineage>
</organism>
<name>A0A7Y0AT92_9HYPH</name>
<feature type="transmembrane region" description="Helical" evidence="1">
    <location>
        <begin position="70"/>
        <end position="97"/>
    </location>
</feature>
<feature type="transmembrane region" description="Helical" evidence="1">
    <location>
        <begin position="37"/>
        <end position="58"/>
    </location>
</feature>
<dbReference type="Proteomes" id="UP000541470">
    <property type="component" value="Unassembled WGS sequence"/>
</dbReference>
<comment type="caution">
    <text evidence="2">The sequence shown here is derived from an EMBL/GenBank/DDBJ whole genome shotgun (WGS) entry which is preliminary data.</text>
</comment>
<protein>
    <submittedName>
        <fullName evidence="2">Uncharacterized protein</fullName>
    </submittedName>
</protein>